<dbReference type="PROSITE" id="PS50994">
    <property type="entry name" value="INTEGRASE"/>
    <property type="match status" value="1"/>
</dbReference>
<evidence type="ECO:0000256" key="10">
    <source>
        <dbReference type="SAM" id="MobiDB-lite"/>
    </source>
</evidence>
<feature type="domain" description="Reverse transcriptase" evidence="12">
    <location>
        <begin position="569"/>
        <end position="747"/>
    </location>
</feature>
<evidence type="ECO:0000313" key="15">
    <source>
        <dbReference type="Proteomes" id="UP001160148"/>
    </source>
</evidence>
<evidence type="ECO:0000256" key="7">
    <source>
        <dbReference type="ARBA" id="ARBA00022918"/>
    </source>
</evidence>
<feature type="domain" description="CCHC-type" evidence="11">
    <location>
        <begin position="308"/>
        <end position="324"/>
    </location>
</feature>
<dbReference type="Pfam" id="PF00078">
    <property type="entry name" value="RVT_1"/>
    <property type="match status" value="1"/>
</dbReference>
<dbReference type="Pfam" id="PF17917">
    <property type="entry name" value="RT_RNaseH"/>
    <property type="match status" value="1"/>
</dbReference>
<evidence type="ECO:0000259" key="11">
    <source>
        <dbReference type="PROSITE" id="PS50158"/>
    </source>
</evidence>
<dbReference type="GO" id="GO:0003676">
    <property type="term" value="F:nucleic acid binding"/>
    <property type="evidence" value="ECO:0007669"/>
    <property type="project" value="InterPro"/>
</dbReference>
<dbReference type="InterPro" id="IPR012337">
    <property type="entry name" value="RNaseH-like_sf"/>
</dbReference>
<dbReference type="InterPro" id="IPR041588">
    <property type="entry name" value="Integrase_H2C2"/>
</dbReference>
<keyword evidence="8" id="KW-0862">Zinc</keyword>
<sequence length="1454" mass="165896">MATSGDLQAPTYVELYKTVAELQKKIKQLESEVVSVRDGSQGPLTTAVVKTPRSDVCEYRVLPDLNKSIKVFDGCEPVHEADDWIQTVEGMANLNCWPLAFRMQFVRSYITGAARSWFIGRDFKDWDEFVQKFRSVFVRQLRTADKWEAMQKRRQISDEHIMVYFQEKARLCRGLSLSFDETRDYIIQGIYHKELAMYVLGKNHVDEEGLMSDLLDWTRMNAKRTETRHEKEQKSRPTAKVSAKGGSESGSHVSGSTGKWVTKTPKPEVNDKSSTDADEMAETDKSKCYVCRKVGHWARDCRWKKKSKCFACGAEGHFARDCTSRPTVNNVMMMKETTNPYLKRGKVNGIEMTVLLDTGSYYTLMRFGMASRCELELRRTKKSLYGLGSVSVPSVSAVGKVNTKITVDNVEAGPVKVLVVPDNVQRYDMIIGRNWLDLDEVTYKKEEGKLVLCKSKDDIGLGDVSVVTTDNEMDILQVLSLPGHRRRDLRTEDFKYVNADVSIEEQTELLSLINEYRDCFALGIEELGCTSMMTMDINETERSAPVTSRPYKTTAADREAIAEIIGEWKRHGVVVETDSPYASPVILVKQGDKNRLCVDYRKLNKQIIRHNFPLPDLQEQVESLRAGRYFTQLDLASGYLQVPLSEAAQEKTAFITPDDTGQFTRMPFGLAGAPGEFTRLMRKVLGSLKDRVVKNYLDDWVVDAENWSDMLVKVRMVLDKLRIANLTLKPSKCSFGAKRIEFLGFVIGGGQISPGTIKSEAIEKFPVPKDVHGVRRFLGLTGFFRRFVQNYATLAEPLSRLTKKDVEFQWSTMQESAFNEMKRVFADKPVFCMFDPKAEVTEVHTDASSVGLGAMLLQGKEKGSPLQIVYCISKKLGTAESHYHSSKLELMSIVWAVDRWRHFLLGVRFSVVTDCQALVYLRGHRATKPQVMRWYDILQEYDFDIYHRPGTKMLHVDALSRDPVSEQEGETLDEVLAGRLDVCVSLKTEDKVRMAQHEDEELRRICNILQKPEGQRTKAEKGLVCEYSLEGSLLYRWYQGRLLFVMPRSMRKSIVVSAHDLGGHLSVDKTVCKITQDFWFVGLRRYVKLHIRMCMECLMTKKPRGRQPGLLHPIPPGRRPFEVVHADHVGPFVTSTEGNRYILVLVDNLTKYVCLFPVTDTSTEGVLYVMDEFINRFGLPRKLITDRGSCFTSHRFENYCESRGVTHILNSTRRPQANGQVERINSTILAMLISRAEEGQWDELLSEVQKQINNSESKVTKLTPFEMLHGYRPRFELGRLRDLSTTSEEWVCPSELWEEAREEIIRSKQRMKIAFDNHRHNQTKYTVGEVVVMTRVPVSTGESTKLQERYRGPLVVTEVLSNDIYRVAQLAEDTRRCFATTAHVSQLKSWKIGKEELDRSEGGMTTSGELSMEAEDISDEAGTIAGHNEEEPTDVRRSGRVRRKPVRLQDYDSQ</sequence>
<evidence type="ECO:0000256" key="5">
    <source>
        <dbReference type="ARBA" id="ARBA00022759"/>
    </source>
</evidence>
<proteinExistence type="predicted"/>
<evidence type="ECO:0000256" key="2">
    <source>
        <dbReference type="ARBA" id="ARBA00022679"/>
    </source>
</evidence>
<evidence type="ECO:0000256" key="3">
    <source>
        <dbReference type="ARBA" id="ARBA00022695"/>
    </source>
</evidence>
<dbReference type="GO" id="GO:0008270">
    <property type="term" value="F:zinc ion binding"/>
    <property type="evidence" value="ECO:0007669"/>
    <property type="project" value="UniProtKB-KW"/>
</dbReference>
<evidence type="ECO:0000259" key="13">
    <source>
        <dbReference type="PROSITE" id="PS50994"/>
    </source>
</evidence>
<feature type="region of interest" description="Disordered" evidence="10">
    <location>
        <begin position="224"/>
        <end position="278"/>
    </location>
</feature>
<dbReference type="PANTHER" id="PTHR37984:SF5">
    <property type="entry name" value="PROTEIN NYNRIN-LIKE"/>
    <property type="match status" value="1"/>
</dbReference>
<dbReference type="Gene3D" id="3.30.420.10">
    <property type="entry name" value="Ribonuclease H-like superfamily/Ribonuclease H"/>
    <property type="match status" value="1"/>
</dbReference>
<feature type="compositionally biased region" description="Basic and acidic residues" evidence="10">
    <location>
        <begin position="265"/>
        <end position="275"/>
    </location>
</feature>
<evidence type="ECO:0000256" key="6">
    <source>
        <dbReference type="ARBA" id="ARBA00022801"/>
    </source>
</evidence>
<dbReference type="EMBL" id="CARXXK010000003">
    <property type="protein sequence ID" value="CAI6361281.1"/>
    <property type="molecule type" value="Genomic_DNA"/>
</dbReference>
<dbReference type="InterPro" id="IPR001584">
    <property type="entry name" value="Integrase_cat-core"/>
</dbReference>
<dbReference type="PANTHER" id="PTHR37984">
    <property type="entry name" value="PROTEIN CBG26694"/>
    <property type="match status" value="1"/>
</dbReference>
<protein>
    <recommendedName>
        <fullName evidence="1">RNA-directed DNA polymerase</fullName>
        <ecNumber evidence="1">2.7.7.49</ecNumber>
    </recommendedName>
</protein>
<evidence type="ECO:0000256" key="1">
    <source>
        <dbReference type="ARBA" id="ARBA00012493"/>
    </source>
</evidence>
<keyword evidence="8" id="KW-0863">Zinc-finger</keyword>
<keyword evidence="5" id="KW-0255">Endonuclease</keyword>
<feature type="compositionally biased region" description="Basic and acidic residues" evidence="10">
    <location>
        <begin position="224"/>
        <end position="235"/>
    </location>
</feature>
<evidence type="ECO:0000259" key="12">
    <source>
        <dbReference type="PROSITE" id="PS50878"/>
    </source>
</evidence>
<dbReference type="GO" id="GO:0004519">
    <property type="term" value="F:endonuclease activity"/>
    <property type="evidence" value="ECO:0007669"/>
    <property type="project" value="UniProtKB-KW"/>
</dbReference>
<dbReference type="Pfam" id="PF00665">
    <property type="entry name" value="rve"/>
    <property type="match status" value="1"/>
</dbReference>
<dbReference type="GO" id="GO:0003964">
    <property type="term" value="F:RNA-directed DNA polymerase activity"/>
    <property type="evidence" value="ECO:0007669"/>
    <property type="project" value="UniProtKB-KW"/>
</dbReference>
<dbReference type="GO" id="GO:0016787">
    <property type="term" value="F:hydrolase activity"/>
    <property type="evidence" value="ECO:0007669"/>
    <property type="project" value="UniProtKB-KW"/>
</dbReference>
<comment type="caution">
    <text evidence="14">The sequence shown here is derived from an EMBL/GenBank/DDBJ whole genome shotgun (WGS) entry which is preliminary data.</text>
</comment>
<feature type="compositionally biased region" description="Low complexity" evidence="10">
    <location>
        <begin position="245"/>
        <end position="258"/>
    </location>
</feature>
<evidence type="ECO:0000313" key="14">
    <source>
        <dbReference type="EMBL" id="CAI6361281.1"/>
    </source>
</evidence>
<dbReference type="SUPFAM" id="SSF56672">
    <property type="entry name" value="DNA/RNA polymerases"/>
    <property type="match status" value="1"/>
</dbReference>
<dbReference type="InterPro" id="IPR050951">
    <property type="entry name" value="Retrovirus_Pol_polyprotein"/>
</dbReference>
<dbReference type="InterPro" id="IPR036875">
    <property type="entry name" value="Znf_CCHC_sf"/>
</dbReference>
<keyword evidence="4" id="KW-0540">Nuclease</keyword>
<accession>A0AAV0X0K0</accession>
<dbReference type="InterPro" id="IPR021109">
    <property type="entry name" value="Peptidase_aspartic_dom_sf"/>
</dbReference>
<name>A0AAV0X0K0_9HEMI</name>
<keyword evidence="15" id="KW-1185">Reference proteome</keyword>
<dbReference type="InterPro" id="IPR043128">
    <property type="entry name" value="Rev_trsase/Diguanyl_cyclase"/>
</dbReference>
<dbReference type="Pfam" id="PF17921">
    <property type="entry name" value="Integrase_H2C2"/>
    <property type="match status" value="1"/>
</dbReference>
<keyword evidence="7" id="KW-0695">RNA-directed DNA polymerase</keyword>
<dbReference type="FunFam" id="3.30.420.10:FF:000032">
    <property type="entry name" value="Retrovirus-related Pol polyprotein from transposon 297-like Protein"/>
    <property type="match status" value="1"/>
</dbReference>
<keyword evidence="3" id="KW-0548">Nucleotidyltransferase</keyword>
<keyword evidence="6" id="KW-0378">Hydrolase</keyword>
<dbReference type="GO" id="GO:0042575">
    <property type="term" value="C:DNA polymerase complex"/>
    <property type="evidence" value="ECO:0007669"/>
    <property type="project" value="UniProtKB-ARBA"/>
</dbReference>
<dbReference type="Pfam" id="PF13975">
    <property type="entry name" value="gag-asp_proteas"/>
    <property type="match status" value="1"/>
</dbReference>
<keyword evidence="2" id="KW-0808">Transferase</keyword>
<feature type="coiled-coil region" evidence="9">
    <location>
        <begin position="12"/>
        <end position="39"/>
    </location>
</feature>
<dbReference type="InterPro" id="IPR036397">
    <property type="entry name" value="RNaseH_sf"/>
</dbReference>
<keyword evidence="9" id="KW-0175">Coiled coil</keyword>
<evidence type="ECO:0000256" key="4">
    <source>
        <dbReference type="ARBA" id="ARBA00022722"/>
    </source>
</evidence>
<dbReference type="FunFam" id="3.30.70.270:FF:000023">
    <property type="entry name" value="Pol"/>
    <property type="match status" value="1"/>
</dbReference>
<dbReference type="CDD" id="cd01647">
    <property type="entry name" value="RT_LTR"/>
    <property type="match status" value="1"/>
</dbReference>
<feature type="compositionally biased region" description="Basic and acidic residues" evidence="10">
    <location>
        <begin position="1427"/>
        <end position="1437"/>
    </location>
</feature>
<dbReference type="PROSITE" id="PS50878">
    <property type="entry name" value="RT_POL"/>
    <property type="match status" value="1"/>
</dbReference>
<dbReference type="Pfam" id="PF00098">
    <property type="entry name" value="zf-CCHC"/>
    <property type="match status" value="2"/>
</dbReference>
<keyword evidence="8" id="KW-0479">Metal-binding</keyword>
<dbReference type="SUPFAM" id="SSF50630">
    <property type="entry name" value="Acid proteases"/>
    <property type="match status" value="1"/>
</dbReference>
<feature type="region of interest" description="Disordered" evidence="10">
    <location>
        <begin position="1398"/>
        <end position="1454"/>
    </location>
</feature>
<organism evidence="14 15">
    <name type="scientific">Macrosiphum euphorbiae</name>
    <name type="common">potato aphid</name>
    <dbReference type="NCBI Taxonomy" id="13131"/>
    <lineage>
        <taxon>Eukaryota</taxon>
        <taxon>Metazoa</taxon>
        <taxon>Ecdysozoa</taxon>
        <taxon>Arthropoda</taxon>
        <taxon>Hexapoda</taxon>
        <taxon>Insecta</taxon>
        <taxon>Pterygota</taxon>
        <taxon>Neoptera</taxon>
        <taxon>Paraneoptera</taxon>
        <taxon>Hemiptera</taxon>
        <taxon>Sternorrhyncha</taxon>
        <taxon>Aphidomorpha</taxon>
        <taxon>Aphidoidea</taxon>
        <taxon>Aphididae</taxon>
        <taxon>Macrosiphini</taxon>
        <taxon>Macrosiphum</taxon>
    </lineage>
</organism>
<dbReference type="GO" id="GO:0015074">
    <property type="term" value="P:DNA integration"/>
    <property type="evidence" value="ECO:0007669"/>
    <property type="project" value="InterPro"/>
</dbReference>
<dbReference type="CDD" id="cd09274">
    <property type="entry name" value="RNase_HI_RT_Ty3"/>
    <property type="match status" value="1"/>
</dbReference>
<evidence type="ECO:0000256" key="8">
    <source>
        <dbReference type="PROSITE-ProRule" id="PRU00047"/>
    </source>
</evidence>
<feature type="domain" description="CCHC-type" evidence="11">
    <location>
        <begin position="287"/>
        <end position="302"/>
    </location>
</feature>
<feature type="domain" description="Integrase catalytic" evidence="13">
    <location>
        <begin position="1116"/>
        <end position="1272"/>
    </location>
</feature>
<dbReference type="SUPFAM" id="SSF53098">
    <property type="entry name" value="Ribonuclease H-like"/>
    <property type="match status" value="1"/>
</dbReference>
<dbReference type="InterPro" id="IPR041373">
    <property type="entry name" value="RT_RNaseH"/>
</dbReference>
<evidence type="ECO:0000256" key="9">
    <source>
        <dbReference type="SAM" id="Coils"/>
    </source>
</evidence>
<dbReference type="SUPFAM" id="SSF57756">
    <property type="entry name" value="Retrovirus zinc finger-like domains"/>
    <property type="match status" value="1"/>
</dbReference>
<dbReference type="Gene3D" id="2.40.70.10">
    <property type="entry name" value="Acid Proteases"/>
    <property type="match status" value="1"/>
</dbReference>
<dbReference type="InterPro" id="IPR043502">
    <property type="entry name" value="DNA/RNA_pol_sf"/>
</dbReference>
<dbReference type="SMART" id="SM00343">
    <property type="entry name" value="ZnF_C2HC"/>
    <property type="match status" value="2"/>
</dbReference>
<dbReference type="Proteomes" id="UP001160148">
    <property type="component" value="Unassembled WGS sequence"/>
</dbReference>
<dbReference type="EC" id="2.7.7.49" evidence="1"/>
<gene>
    <name evidence="14" type="ORF">MEUPH1_LOCUS16485</name>
</gene>
<dbReference type="Gene3D" id="4.10.60.10">
    <property type="entry name" value="Zinc finger, CCHC-type"/>
    <property type="match status" value="2"/>
</dbReference>
<dbReference type="Gene3D" id="3.30.70.270">
    <property type="match status" value="2"/>
</dbReference>
<dbReference type="PROSITE" id="PS50158">
    <property type="entry name" value="ZF_CCHC"/>
    <property type="match status" value="2"/>
</dbReference>
<dbReference type="Gene3D" id="1.10.340.70">
    <property type="match status" value="1"/>
</dbReference>
<dbReference type="CDD" id="cd00303">
    <property type="entry name" value="retropepsin_like"/>
    <property type="match status" value="1"/>
</dbReference>
<dbReference type="Gene3D" id="3.10.10.10">
    <property type="entry name" value="HIV Type 1 Reverse Transcriptase, subunit A, domain 1"/>
    <property type="match status" value="1"/>
</dbReference>
<dbReference type="InterPro" id="IPR001878">
    <property type="entry name" value="Znf_CCHC"/>
</dbReference>
<dbReference type="InterPro" id="IPR000477">
    <property type="entry name" value="RT_dom"/>
</dbReference>
<reference evidence="14 15" key="1">
    <citation type="submission" date="2023-01" db="EMBL/GenBank/DDBJ databases">
        <authorList>
            <person name="Whitehead M."/>
        </authorList>
    </citation>
    <scope>NUCLEOTIDE SEQUENCE [LARGE SCALE GENOMIC DNA]</scope>
</reference>